<dbReference type="GO" id="GO:1902410">
    <property type="term" value="P:mitotic cytokinetic process"/>
    <property type="evidence" value="ECO:0007669"/>
    <property type="project" value="TreeGrafter"/>
</dbReference>
<feature type="coiled-coil region" evidence="1">
    <location>
        <begin position="143"/>
        <end position="188"/>
    </location>
</feature>
<dbReference type="OrthoDB" id="8190486at2759"/>
<dbReference type="InterPro" id="IPR038923">
    <property type="entry name" value="Centrobin"/>
</dbReference>
<dbReference type="Proteomes" id="UP000316079">
    <property type="component" value="Unassembled WGS sequence"/>
</dbReference>
<dbReference type="GO" id="GO:0005813">
    <property type="term" value="C:centrosome"/>
    <property type="evidence" value="ECO:0007669"/>
    <property type="project" value="TreeGrafter"/>
</dbReference>
<organism evidence="2 3">
    <name type="scientific">Danionella cerebrum</name>
    <dbReference type="NCBI Taxonomy" id="2873325"/>
    <lineage>
        <taxon>Eukaryota</taxon>
        <taxon>Metazoa</taxon>
        <taxon>Chordata</taxon>
        <taxon>Craniata</taxon>
        <taxon>Vertebrata</taxon>
        <taxon>Euteleostomi</taxon>
        <taxon>Actinopterygii</taxon>
        <taxon>Neopterygii</taxon>
        <taxon>Teleostei</taxon>
        <taxon>Ostariophysi</taxon>
        <taxon>Cypriniformes</taxon>
        <taxon>Danionidae</taxon>
        <taxon>Danioninae</taxon>
        <taxon>Danionella</taxon>
    </lineage>
</organism>
<dbReference type="GO" id="GO:0051299">
    <property type="term" value="P:centrosome separation"/>
    <property type="evidence" value="ECO:0007669"/>
    <property type="project" value="TreeGrafter"/>
</dbReference>
<sequence length="203" mass="23000">WQKAHAGDGECEEAPTVHLEIITPLRETRPSSGRLTAPSGRFTGERSHLIPAQDLFPRYARLRSDSNCAASELHLLREALERERERRKESEAQVCSLHSRLLHLQQQLTLAVAADRKKDAMIEQLDKTLVKVVEGWKAHDQDRNEELKQLQKKEKEAESMIKQHTQDLEAVQGSLSQAQAALEQEQSLSQQLQSGNTRLVNCP</sequence>
<dbReference type="EMBL" id="SRMA01027352">
    <property type="protein sequence ID" value="TRY54280.1"/>
    <property type="molecule type" value="Genomic_DNA"/>
</dbReference>
<dbReference type="GO" id="GO:0005814">
    <property type="term" value="C:centriole"/>
    <property type="evidence" value="ECO:0007669"/>
    <property type="project" value="TreeGrafter"/>
</dbReference>
<keyword evidence="3" id="KW-1185">Reference proteome</keyword>
<proteinExistence type="predicted"/>
<gene>
    <name evidence="2" type="ORF">DNTS_031082</name>
</gene>
<protein>
    <submittedName>
        <fullName evidence="2">Uncharacterized protein</fullName>
    </submittedName>
</protein>
<evidence type="ECO:0000256" key="1">
    <source>
        <dbReference type="SAM" id="Coils"/>
    </source>
</evidence>
<evidence type="ECO:0000313" key="2">
    <source>
        <dbReference type="EMBL" id="TRY54280.1"/>
    </source>
</evidence>
<comment type="caution">
    <text evidence="2">The sequence shown here is derived from an EMBL/GenBank/DDBJ whole genome shotgun (WGS) entry which is preliminary data.</text>
</comment>
<dbReference type="PANTHER" id="PTHR34439">
    <property type="entry name" value="CENTROBIN"/>
    <property type="match status" value="1"/>
</dbReference>
<feature type="non-terminal residue" evidence="2">
    <location>
        <position position="1"/>
    </location>
</feature>
<name>A0A553MM72_9TELE</name>
<keyword evidence="1" id="KW-0175">Coiled coil</keyword>
<evidence type="ECO:0000313" key="3">
    <source>
        <dbReference type="Proteomes" id="UP000316079"/>
    </source>
</evidence>
<dbReference type="PANTHER" id="PTHR34439:SF1">
    <property type="entry name" value="CENTROBIN"/>
    <property type="match status" value="1"/>
</dbReference>
<dbReference type="GO" id="GO:1902017">
    <property type="term" value="P:regulation of cilium assembly"/>
    <property type="evidence" value="ECO:0007669"/>
    <property type="project" value="InterPro"/>
</dbReference>
<reference evidence="2 3" key="1">
    <citation type="journal article" date="2019" name="Sci. Data">
        <title>Hybrid genome assembly and annotation of Danionella translucida.</title>
        <authorList>
            <person name="Kadobianskyi M."/>
            <person name="Schulze L."/>
            <person name="Schuelke M."/>
            <person name="Judkewitz B."/>
        </authorList>
    </citation>
    <scope>NUCLEOTIDE SEQUENCE [LARGE SCALE GENOMIC DNA]</scope>
    <source>
        <strain evidence="2 3">Bolton</strain>
    </source>
</reference>
<accession>A0A553MM72</accession>
<dbReference type="GO" id="GO:0007099">
    <property type="term" value="P:centriole replication"/>
    <property type="evidence" value="ECO:0007669"/>
    <property type="project" value="InterPro"/>
</dbReference>
<dbReference type="AlphaFoldDB" id="A0A553MM72"/>